<gene>
    <name evidence="1" type="ORF">CFX1CAM_0928</name>
</gene>
<dbReference type="KEGG" id="abat:CFX1CAM_0928"/>
<dbReference type="AlphaFoldDB" id="A0A1Y6K2V3"/>
<evidence type="ECO:0000313" key="1">
    <source>
        <dbReference type="EMBL" id="SMX53993.1"/>
    </source>
</evidence>
<evidence type="ECO:0000313" key="2">
    <source>
        <dbReference type="Proteomes" id="UP000195514"/>
    </source>
</evidence>
<sequence>MLIIFTQEVITHNILEAGDHKTGLDFMGI</sequence>
<keyword evidence="2" id="KW-1185">Reference proteome</keyword>
<name>A0A1Y6K2V3_9CHLR</name>
<dbReference type="EMBL" id="LT859958">
    <property type="protein sequence ID" value="SMX53993.1"/>
    <property type="molecule type" value="Genomic_DNA"/>
</dbReference>
<reference evidence="2" key="1">
    <citation type="submission" date="2017-05" db="EMBL/GenBank/DDBJ databases">
        <authorList>
            <person name="Kirkegaard R."/>
            <person name="Mcilroy J S."/>
        </authorList>
    </citation>
    <scope>NUCLEOTIDE SEQUENCE [LARGE SCALE GENOMIC DNA]</scope>
</reference>
<proteinExistence type="predicted"/>
<organism evidence="1 2">
    <name type="scientific">Candidatus Brevifilum fermentans</name>
    <dbReference type="NCBI Taxonomy" id="1986204"/>
    <lineage>
        <taxon>Bacteria</taxon>
        <taxon>Bacillati</taxon>
        <taxon>Chloroflexota</taxon>
        <taxon>Anaerolineae</taxon>
        <taxon>Anaerolineales</taxon>
        <taxon>Anaerolineaceae</taxon>
        <taxon>Candidatus Brevifilum</taxon>
    </lineage>
</organism>
<dbReference type="Proteomes" id="UP000195514">
    <property type="component" value="Chromosome I"/>
</dbReference>
<protein>
    <submittedName>
        <fullName evidence="1">Uncharacterized protein</fullName>
    </submittedName>
</protein>
<accession>A0A1Y6K2V3</accession>